<reference evidence="2 3" key="1">
    <citation type="submission" date="2019-03" db="EMBL/GenBank/DDBJ databases">
        <title>Genomic Encyclopedia of Archaeal and Bacterial Type Strains, Phase II (KMG-II): from individual species to whole genera.</title>
        <authorList>
            <person name="Goeker M."/>
        </authorList>
    </citation>
    <scope>NUCLEOTIDE SEQUENCE [LARGE SCALE GENOMIC DNA]</scope>
    <source>
        <strain evidence="2 3">DSM 45499</strain>
    </source>
</reference>
<organism evidence="2 3">
    <name type="scientific">Actinophytocola oryzae</name>
    <dbReference type="NCBI Taxonomy" id="502181"/>
    <lineage>
        <taxon>Bacteria</taxon>
        <taxon>Bacillati</taxon>
        <taxon>Actinomycetota</taxon>
        <taxon>Actinomycetes</taxon>
        <taxon>Pseudonocardiales</taxon>
        <taxon>Pseudonocardiaceae</taxon>
    </lineage>
</organism>
<gene>
    <name evidence="2" type="ORF">CLV71_11098</name>
</gene>
<dbReference type="Proteomes" id="UP000294927">
    <property type="component" value="Unassembled WGS sequence"/>
</dbReference>
<evidence type="ECO:0000313" key="2">
    <source>
        <dbReference type="EMBL" id="TDV46915.1"/>
    </source>
</evidence>
<evidence type="ECO:0000259" key="1">
    <source>
        <dbReference type="Pfam" id="PF18899"/>
    </source>
</evidence>
<comment type="caution">
    <text evidence="2">The sequence shown here is derived from an EMBL/GenBank/DDBJ whole genome shotgun (WGS) entry which is preliminary data.</text>
</comment>
<dbReference type="InterPro" id="IPR043714">
    <property type="entry name" value="DUF5655"/>
</dbReference>
<feature type="domain" description="DUF5655" evidence="1">
    <location>
        <begin position="27"/>
        <end position="133"/>
    </location>
</feature>
<keyword evidence="3" id="KW-1185">Reference proteome</keyword>
<proteinExistence type="predicted"/>
<dbReference type="EMBL" id="SOCP01000010">
    <property type="protein sequence ID" value="TDV46915.1"/>
    <property type="molecule type" value="Genomic_DNA"/>
</dbReference>
<dbReference type="OrthoDB" id="5768818at2"/>
<name>A0A4R7VD19_9PSEU</name>
<protein>
    <recommendedName>
        <fullName evidence="1">DUF5655 domain-containing protein</fullName>
    </recommendedName>
</protein>
<sequence>MTWTCPHCARRFGRRNQSHECAPALTVEEYFSTGPAFERPIFEVVREHLESLGPVVVEPVQVGVFFKRSRMFAELRPRTRWVVLSFVVPGVVSSDRVTRRMAVSSNRTYHLTRLRSPSDVDEEVRSWLTEAYLSSPV</sequence>
<dbReference type="AlphaFoldDB" id="A0A4R7VD19"/>
<evidence type="ECO:0000313" key="3">
    <source>
        <dbReference type="Proteomes" id="UP000294927"/>
    </source>
</evidence>
<dbReference type="Pfam" id="PF18899">
    <property type="entry name" value="DUF5655"/>
    <property type="match status" value="1"/>
</dbReference>
<dbReference type="RefSeq" id="WP_133905436.1">
    <property type="nucleotide sequence ID" value="NZ_SOCP01000010.1"/>
</dbReference>
<accession>A0A4R7VD19</accession>